<name>A0AAN7R0W0_TRANT</name>
<evidence type="ECO:0000313" key="2">
    <source>
        <dbReference type="EMBL" id="KAK4783301.1"/>
    </source>
</evidence>
<reference evidence="2 3" key="1">
    <citation type="journal article" date="2023" name="Hortic Res">
        <title>Pangenome of water caltrop reveals structural variations and asymmetric subgenome divergence after allopolyploidization.</title>
        <authorList>
            <person name="Zhang X."/>
            <person name="Chen Y."/>
            <person name="Wang L."/>
            <person name="Yuan Y."/>
            <person name="Fang M."/>
            <person name="Shi L."/>
            <person name="Lu R."/>
            <person name="Comes H.P."/>
            <person name="Ma Y."/>
            <person name="Chen Y."/>
            <person name="Huang G."/>
            <person name="Zhou Y."/>
            <person name="Zheng Z."/>
            <person name="Qiu Y."/>
        </authorList>
    </citation>
    <scope>NUCLEOTIDE SEQUENCE [LARGE SCALE GENOMIC DNA]</scope>
    <source>
        <strain evidence="2">F231</strain>
    </source>
</reference>
<evidence type="ECO:0000313" key="3">
    <source>
        <dbReference type="Proteomes" id="UP001346149"/>
    </source>
</evidence>
<dbReference type="GO" id="GO:0009941">
    <property type="term" value="C:chloroplast envelope"/>
    <property type="evidence" value="ECO:0007669"/>
    <property type="project" value="TreeGrafter"/>
</dbReference>
<organism evidence="2 3">
    <name type="scientific">Trapa natans</name>
    <name type="common">Water chestnut</name>
    <dbReference type="NCBI Taxonomy" id="22666"/>
    <lineage>
        <taxon>Eukaryota</taxon>
        <taxon>Viridiplantae</taxon>
        <taxon>Streptophyta</taxon>
        <taxon>Embryophyta</taxon>
        <taxon>Tracheophyta</taxon>
        <taxon>Spermatophyta</taxon>
        <taxon>Magnoliopsida</taxon>
        <taxon>eudicotyledons</taxon>
        <taxon>Gunneridae</taxon>
        <taxon>Pentapetalae</taxon>
        <taxon>rosids</taxon>
        <taxon>malvids</taxon>
        <taxon>Myrtales</taxon>
        <taxon>Lythraceae</taxon>
        <taxon>Trapa</taxon>
    </lineage>
</organism>
<dbReference type="PANTHER" id="PTHR36737:SF1">
    <property type="entry name" value="EXPRESSED PROTEIN"/>
    <property type="match status" value="1"/>
</dbReference>
<sequence length="330" mass="35919">MSKKGTALQKDVPWRASSTKPIPRIHQSPVLRVSQTSHSNYALSIMKVISSPLLSYRTSANTAIFCLQHPNPIGSGLAAGAIVEAAGPDCIIPGQILPVKLLGVKVWPINVDLKFVEPIQKELKSLGKSGKCGSYELPTLRSSTSQAFYNYVLFGCPDEREFDYDEGGQKGPTSAAAQQARDPPSTDGGWPTNPRVSGKMGKNQSTETAPISSGEARKPSSTVSEEIDATAATIFLKGNTFTCDAEVPEANGADPPDLKQEDKSVCLERKILLLVLMDEKPCERKIAKLCRVPIRLSKEEIMRDMSEIFRFKRRGRLKTSQKFDSLAPGA</sequence>
<feature type="region of interest" description="Disordered" evidence="1">
    <location>
        <begin position="163"/>
        <end position="224"/>
    </location>
</feature>
<feature type="compositionally biased region" description="Polar residues" evidence="1">
    <location>
        <begin position="202"/>
        <end position="211"/>
    </location>
</feature>
<protein>
    <submittedName>
        <fullName evidence="2">Uncharacterized protein</fullName>
    </submittedName>
</protein>
<gene>
    <name evidence="2" type="ORF">SAY86_007675</name>
</gene>
<proteinExistence type="predicted"/>
<dbReference type="Proteomes" id="UP001346149">
    <property type="component" value="Unassembled WGS sequence"/>
</dbReference>
<evidence type="ECO:0000256" key="1">
    <source>
        <dbReference type="SAM" id="MobiDB-lite"/>
    </source>
</evidence>
<dbReference type="AlphaFoldDB" id="A0AAN7R0W0"/>
<dbReference type="EMBL" id="JAXQNO010000015">
    <property type="protein sequence ID" value="KAK4783301.1"/>
    <property type="molecule type" value="Genomic_DNA"/>
</dbReference>
<keyword evidence="3" id="KW-1185">Reference proteome</keyword>
<accession>A0AAN7R0W0</accession>
<comment type="caution">
    <text evidence="2">The sequence shown here is derived from an EMBL/GenBank/DDBJ whole genome shotgun (WGS) entry which is preliminary data.</text>
</comment>
<dbReference type="PANTHER" id="PTHR36737">
    <property type="entry name" value="EXPRESSED PROTEIN"/>
    <property type="match status" value="1"/>
</dbReference>